<dbReference type="InParanoid" id="A0A6P7H1W1"/>
<accession>A0A6P7H1W1</accession>
<proteinExistence type="predicted"/>
<feature type="transmembrane region" description="Helical" evidence="1">
    <location>
        <begin position="479"/>
        <end position="501"/>
    </location>
</feature>
<evidence type="ECO:0000256" key="1">
    <source>
        <dbReference type="SAM" id="Phobius"/>
    </source>
</evidence>
<sequence>MLFDNIRRCLAAQPNLTYDEACLDITNTLNETVRLFYQYDECYKCDFQNLTVLQPSKWTSVLVRTSSPLQIDYLLNNNKSKCHYRQLLQEHYRYGLNVSNSCGPIYIKDPADNAYLPILMAFVILFSFGTFWYMVKCIYKNSGRVRQLLTWTTEMEEYRILNLQDLIGSSAGTPVVFERPPVALLKHPNRLKSVDTFRGLCIGLMIFVNYGGGQYWFFKHSVWNGLTIADLVFPWFLWLMGLSLTISIQNKLRALVPRRLMVFQILRRTLILILLGFLLNSNKNLSTVADLRIPGVLQRIGLTYMVVGLIEVCFIKRSETETTNWASDLLSSWPQWIVVSSLVFVHTCVTFLAEVPGCGKGYIGPGGLGDHGKLENCTGGVAGYIDRQLFGNHLYSDHNLEKVYEIENKFDPEGFLGTLTSILTVYLGVQAGRILRTYQDVRGRMYRWIAWGIILGLLGGGLCTFSINDGPIPLNKKLWSLSYTFVTAGMAFLIQAGLFLFVDILRKWGGRPLFYPGMNPIIVYVGHELMKNTFPFGWKPTVITHGTYLFMNLWGTFLWFCISIWMYKHNIFFKI</sequence>
<feature type="transmembrane region" description="Helical" evidence="1">
    <location>
        <begin position="114"/>
        <end position="135"/>
    </location>
</feature>
<feature type="transmembrane region" description="Helical" evidence="1">
    <location>
        <begin position="542"/>
        <end position="567"/>
    </location>
</feature>
<feature type="transmembrane region" description="Helical" evidence="1">
    <location>
        <begin position="448"/>
        <end position="467"/>
    </location>
</feature>
<feature type="transmembrane region" description="Helical" evidence="1">
    <location>
        <begin position="196"/>
        <end position="217"/>
    </location>
</feature>
<feature type="transmembrane region" description="Helical" evidence="1">
    <location>
        <begin position="513"/>
        <end position="530"/>
    </location>
</feature>
<dbReference type="KEGG" id="dvv:114349364"/>
<keyword evidence="1" id="KW-0472">Membrane</keyword>
<keyword evidence="1" id="KW-1133">Transmembrane helix</keyword>
<reference evidence="2" key="1">
    <citation type="submission" date="2025-08" db="UniProtKB">
        <authorList>
            <consortium name="RefSeq"/>
        </authorList>
    </citation>
    <scope>IDENTIFICATION</scope>
    <source>
        <tissue evidence="2">Whole insect</tissue>
    </source>
</reference>
<dbReference type="AlphaFoldDB" id="A0A6P7H1W1"/>
<dbReference type="PANTHER" id="PTHR31061:SF24">
    <property type="entry name" value="LD22376P"/>
    <property type="match status" value="1"/>
</dbReference>
<dbReference type="PANTHER" id="PTHR31061">
    <property type="entry name" value="LD22376P"/>
    <property type="match status" value="1"/>
</dbReference>
<keyword evidence="1" id="KW-0812">Transmembrane</keyword>
<dbReference type="OrthoDB" id="2149840at2759"/>
<dbReference type="RefSeq" id="XP_028155514.1">
    <property type="nucleotide sequence ID" value="XM_028299713.1"/>
</dbReference>
<protein>
    <submittedName>
        <fullName evidence="2">Heparan-alpha-glucosaminide N-acetyltransferase-like isoform X1</fullName>
    </submittedName>
</protein>
<organism evidence="2">
    <name type="scientific">Diabrotica virgifera virgifera</name>
    <name type="common">western corn rootworm</name>
    <dbReference type="NCBI Taxonomy" id="50390"/>
    <lineage>
        <taxon>Eukaryota</taxon>
        <taxon>Metazoa</taxon>
        <taxon>Ecdysozoa</taxon>
        <taxon>Arthropoda</taxon>
        <taxon>Hexapoda</taxon>
        <taxon>Insecta</taxon>
        <taxon>Pterygota</taxon>
        <taxon>Neoptera</taxon>
        <taxon>Endopterygota</taxon>
        <taxon>Coleoptera</taxon>
        <taxon>Polyphaga</taxon>
        <taxon>Cucujiformia</taxon>
        <taxon>Chrysomeloidea</taxon>
        <taxon>Chrysomelidae</taxon>
        <taxon>Galerucinae</taxon>
        <taxon>Diabroticina</taxon>
        <taxon>Diabroticites</taxon>
        <taxon>Diabrotica</taxon>
    </lineage>
</organism>
<gene>
    <name evidence="2" type="primary">LOC114349364</name>
</gene>
<feature type="transmembrane region" description="Helical" evidence="1">
    <location>
        <begin position="223"/>
        <end position="248"/>
    </location>
</feature>
<evidence type="ECO:0000313" key="2">
    <source>
        <dbReference type="RefSeq" id="XP_028155514.1"/>
    </source>
</evidence>
<feature type="transmembrane region" description="Helical" evidence="1">
    <location>
        <begin position="260"/>
        <end position="279"/>
    </location>
</feature>
<name>A0A6P7H1W1_DIAVI</name>
<feature type="transmembrane region" description="Helical" evidence="1">
    <location>
        <begin position="299"/>
        <end position="315"/>
    </location>
</feature>